<protein>
    <submittedName>
        <fullName evidence="2">Uncharacterized protein</fullName>
    </submittedName>
</protein>
<evidence type="ECO:0000313" key="3">
    <source>
        <dbReference type="Proteomes" id="UP001279734"/>
    </source>
</evidence>
<accession>A0AAD3SBP4</accession>
<keyword evidence="3" id="KW-1185">Reference proteome</keyword>
<reference evidence="2" key="1">
    <citation type="submission" date="2023-05" db="EMBL/GenBank/DDBJ databases">
        <title>Nepenthes gracilis genome sequencing.</title>
        <authorList>
            <person name="Fukushima K."/>
        </authorList>
    </citation>
    <scope>NUCLEOTIDE SEQUENCE</scope>
    <source>
        <strain evidence="2">SING2019-196</strain>
    </source>
</reference>
<comment type="caution">
    <text evidence="2">The sequence shown here is derived from an EMBL/GenBank/DDBJ whole genome shotgun (WGS) entry which is preliminary data.</text>
</comment>
<dbReference type="Proteomes" id="UP001279734">
    <property type="component" value="Unassembled WGS sequence"/>
</dbReference>
<feature type="region of interest" description="Disordered" evidence="1">
    <location>
        <begin position="32"/>
        <end position="57"/>
    </location>
</feature>
<gene>
    <name evidence="2" type="ORF">Nepgr_009657</name>
</gene>
<evidence type="ECO:0000256" key="1">
    <source>
        <dbReference type="SAM" id="MobiDB-lite"/>
    </source>
</evidence>
<proteinExistence type="predicted"/>
<name>A0AAD3SBP4_NEPGR</name>
<evidence type="ECO:0000313" key="2">
    <source>
        <dbReference type="EMBL" id="GMH07817.1"/>
    </source>
</evidence>
<organism evidence="2 3">
    <name type="scientific">Nepenthes gracilis</name>
    <name type="common">Slender pitcher plant</name>
    <dbReference type="NCBI Taxonomy" id="150966"/>
    <lineage>
        <taxon>Eukaryota</taxon>
        <taxon>Viridiplantae</taxon>
        <taxon>Streptophyta</taxon>
        <taxon>Embryophyta</taxon>
        <taxon>Tracheophyta</taxon>
        <taxon>Spermatophyta</taxon>
        <taxon>Magnoliopsida</taxon>
        <taxon>eudicotyledons</taxon>
        <taxon>Gunneridae</taxon>
        <taxon>Pentapetalae</taxon>
        <taxon>Caryophyllales</taxon>
        <taxon>Nepenthaceae</taxon>
        <taxon>Nepenthes</taxon>
    </lineage>
</organism>
<sequence>MNHQKESECRLCGLMENFKVPYDTATEAFLQGDEPLSSPSMAERKDSVSVSSRPMQCPRPQELGVANLLHSCEDTQMCKLLCCKTHA</sequence>
<dbReference type="AlphaFoldDB" id="A0AAD3SBP4"/>
<dbReference type="EMBL" id="BSYO01000007">
    <property type="protein sequence ID" value="GMH07817.1"/>
    <property type="molecule type" value="Genomic_DNA"/>
</dbReference>